<proteinExistence type="predicted"/>
<evidence type="ECO:0000313" key="2">
    <source>
        <dbReference type="Proteomes" id="UP001177260"/>
    </source>
</evidence>
<reference evidence="1 2" key="1">
    <citation type="journal article" date="2023" name="ACS Omega">
        <title>Identification of the Neoaspergillic Acid Biosynthesis Gene Cluster by Establishing an In Vitro CRISPR-Ribonucleoprotein Genetic System in Aspergillus melleus.</title>
        <authorList>
            <person name="Yuan B."/>
            <person name="Grau M.F."/>
            <person name="Murata R.M."/>
            <person name="Torok T."/>
            <person name="Venkateswaran K."/>
            <person name="Stajich J.E."/>
            <person name="Wang C.C.C."/>
        </authorList>
    </citation>
    <scope>NUCLEOTIDE SEQUENCE [LARGE SCALE GENOMIC DNA]</scope>
    <source>
        <strain evidence="1 2">IMV 1140</strain>
    </source>
</reference>
<protein>
    <submittedName>
        <fullName evidence="1">Uncharacterized protein</fullName>
    </submittedName>
</protein>
<gene>
    <name evidence="1" type="ORF">N8T08_001397</name>
</gene>
<evidence type="ECO:0000313" key="1">
    <source>
        <dbReference type="EMBL" id="KAK1147320.1"/>
    </source>
</evidence>
<dbReference type="EMBL" id="JAOPJF010000012">
    <property type="protein sequence ID" value="KAK1147320.1"/>
    <property type="molecule type" value="Genomic_DNA"/>
</dbReference>
<organism evidence="1 2">
    <name type="scientific">Aspergillus melleus</name>
    <dbReference type="NCBI Taxonomy" id="138277"/>
    <lineage>
        <taxon>Eukaryota</taxon>
        <taxon>Fungi</taxon>
        <taxon>Dikarya</taxon>
        <taxon>Ascomycota</taxon>
        <taxon>Pezizomycotina</taxon>
        <taxon>Eurotiomycetes</taxon>
        <taxon>Eurotiomycetidae</taxon>
        <taxon>Eurotiales</taxon>
        <taxon>Aspergillaceae</taxon>
        <taxon>Aspergillus</taxon>
        <taxon>Aspergillus subgen. Circumdati</taxon>
    </lineage>
</organism>
<keyword evidence="2" id="KW-1185">Reference proteome</keyword>
<accession>A0ACC3B9W9</accession>
<sequence>MPSRCRYESHSIPPDMTSLKSRLPPPLPPCQTHPPQADIPDSTRICEFTTPCTTHLGPLPPLLHPNANQTRKLITHIFGRNKLSTRLFPPSVWVHYCRKHYQRARYRSPNWAVTQVDLVFVSLERMAVWGGVRAFGVVLRKRAMDLELGMGLRGEEEEEAEEIVDGGGGGGAGAMRRKHKHKHKRQTAVAARGKGTVPQRKKPTMPRGSVPSWLREHLGPNKSFAEVRTILELLKTHLKEEEKRRQGSPKATKRGQLRFPDIEILPVFKEWVGAGGNNSCN</sequence>
<comment type="caution">
    <text evidence="1">The sequence shown here is derived from an EMBL/GenBank/DDBJ whole genome shotgun (WGS) entry which is preliminary data.</text>
</comment>
<name>A0ACC3B9W9_9EURO</name>
<dbReference type="Proteomes" id="UP001177260">
    <property type="component" value="Unassembled WGS sequence"/>
</dbReference>